<sequence>MGKAGVQDATSVGPVSISEQVCSTQLLSRLAVAGVHEATGVGPVVAVEQVVVI</sequence>
<reference evidence="1 2" key="1">
    <citation type="submission" date="2014-02" db="EMBL/GenBank/DDBJ databases">
        <title>Expanding our view of genomic diversity in Candidatus Accumulibacter clades.</title>
        <authorList>
            <person name="Skennerton C.T."/>
            <person name="Barr J.J."/>
            <person name="Slater F.R."/>
            <person name="Bond P.L."/>
            <person name="Tyson G.W."/>
        </authorList>
    </citation>
    <scope>NUCLEOTIDE SEQUENCE [LARGE SCALE GENOMIC DNA]</scope>
    <source>
        <strain evidence="2">BA-91</strain>
    </source>
</reference>
<name>A0A080LTV3_9PROT</name>
<dbReference type="Proteomes" id="UP000020077">
    <property type="component" value="Unassembled WGS sequence"/>
</dbReference>
<evidence type="ECO:0000313" key="1">
    <source>
        <dbReference type="EMBL" id="KFB71030.1"/>
    </source>
</evidence>
<gene>
    <name evidence="1" type="ORF">AW09_003855</name>
</gene>
<accession>A0A080LTV3</accession>
<dbReference type="AlphaFoldDB" id="A0A080LTV3"/>
<dbReference type="EMBL" id="JDVG02000606">
    <property type="protein sequence ID" value="KFB71030.1"/>
    <property type="molecule type" value="Genomic_DNA"/>
</dbReference>
<comment type="caution">
    <text evidence="1">The sequence shown here is derived from an EMBL/GenBank/DDBJ whole genome shotgun (WGS) entry which is preliminary data.</text>
</comment>
<organism evidence="1 2">
    <name type="scientific">Candidatus Accumulibacter phosphatis</name>
    <dbReference type="NCBI Taxonomy" id="327160"/>
    <lineage>
        <taxon>Bacteria</taxon>
        <taxon>Pseudomonadati</taxon>
        <taxon>Pseudomonadota</taxon>
        <taxon>Betaproteobacteria</taxon>
        <taxon>Candidatus Accumulibacter</taxon>
    </lineage>
</organism>
<protein>
    <submittedName>
        <fullName evidence="1">Uncharacterized protein</fullName>
    </submittedName>
</protein>
<proteinExistence type="predicted"/>
<evidence type="ECO:0000313" key="2">
    <source>
        <dbReference type="Proteomes" id="UP000020077"/>
    </source>
</evidence>